<dbReference type="PANTHER" id="PTHR48106:SF7">
    <property type="entry name" value="DEHYDROGENASE, ZINC-CONTAINING, PUTATIVE (AFU_ORTHOLOGUE AFUA_5G10220)-RELATED"/>
    <property type="match status" value="1"/>
</dbReference>
<dbReference type="GO" id="GO:0003960">
    <property type="term" value="F:quinone reductase (NADPH) activity"/>
    <property type="evidence" value="ECO:0007669"/>
    <property type="project" value="TreeGrafter"/>
</dbReference>
<proteinExistence type="predicted"/>
<accession>A0A1H5ZQB3</accession>
<name>A0A1H5ZQB3_9VIBR</name>
<evidence type="ECO:0000313" key="5">
    <source>
        <dbReference type="Proteomes" id="UP000236721"/>
    </source>
</evidence>
<dbReference type="Pfam" id="PF08240">
    <property type="entry name" value="ADH_N"/>
    <property type="match status" value="1"/>
</dbReference>
<evidence type="ECO:0000256" key="1">
    <source>
        <dbReference type="ARBA" id="ARBA00022857"/>
    </source>
</evidence>
<dbReference type="InterPro" id="IPR013149">
    <property type="entry name" value="ADH-like_C"/>
</dbReference>
<keyword evidence="2" id="KW-0560">Oxidoreductase</keyword>
<organism evidence="4 5">
    <name type="scientific">Vibrio hangzhouensis</name>
    <dbReference type="NCBI Taxonomy" id="462991"/>
    <lineage>
        <taxon>Bacteria</taxon>
        <taxon>Pseudomonadati</taxon>
        <taxon>Pseudomonadota</taxon>
        <taxon>Gammaproteobacteria</taxon>
        <taxon>Vibrionales</taxon>
        <taxon>Vibrionaceae</taxon>
        <taxon>Vibrio</taxon>
    </lineage>
</organism>
<evidence type="ECO:0000256" key="2">
    <source>
        <dbReference type="ARBA" id="ARBA00023002"/>
    </source>
</evidence>
<evidence type="ECO:0000313" key="4">
    <source>
        <dbReference type="EMBL" id="SEG37925.1"/>
    </source>
</evidence>
<dbReference type="Pfam" id="PF00107">
    <property type="entry name" value="ADH_zinc_N"/>
    <property type="match status" value="1"/>
</dbReference>
<sequence>MKALTYQKKHDRFQIQTLAIPVPNEHQVLVKVRACGLNPVDTKIVHWQSLVSNMGDDFVVGLDVVGEIIETGDQVKDWKVGDNVLFHGNMFSQYGGLAEYCLQDSRTLTTLPDVPVEVAAATPCAGWTAWRALVDKLKVQQRQSVFISGGAGGVGGFAIQIAKYFGLNTIITTCSEKNSDYVKQLGATHAINYQNENVVDEIMKITANEGVNIALDCVGAESERFCADALEFEGEMVELVETANLTQYHQAKARGLTVHQLSFGAGYANGPKGRDSILKAGLSFSELLSQGALNVPQIKTIALDQAGEALIEMRKQRTVGKIVVVFPEPN</sequence>
<dbReference type="GO" id="GO:0035925">
    <property type="term" value="F:mRNA 3'-UTR AU-rich region binding"/>
    <property type="evidence" value="ECO:0007669"/>
    <property type="project" value="TreeGrafter"/>
</dbReference>
<dbReference type="InterPro" id="IPR011032">
    <property type="entry name" value="GroES-like_sf"/>
</dbReference>
<keyword evidence="5" id="KW-1185">Reference proteome</keyword>
<dbReference type="Proteomes" id="UP000236721">
    <property type="component" value="Unassembled WGS sequence"/>
</dbReference>
<dbReference type="GO" id="GO:0005829">
    <property type="term" value="C:cytosol"/>
    <property type="evidence" value="ECO:0007669"/>
    <property type="project" value="TreeGrafter"/>
</dbReference>
<dbReference type="RefSeq" id="WP_103880852.1">
    <property type="nucleotide sequence ID" value="NZ_FNVG01000012.1"/>
</dbReference>
<dbReference type="EMBL" id="FNVG01000012">
    <property type="protein sequence ID" value="SEG37925.1"/>
    <property type="molecule type" value="Genomic_DNA"/>
</dbReference>
<dbReference type="SUPFAM" id="SSF51735">
    <property type="entry name" value="NAD(P)-binding Rossmann-fold domains"/>
    <property type="match status" value="1"/>
</dbReference>
<dbReference type="InterPro" id="IPR013154">
    <property type="entry name" value="ADH-like_N"/>
</dbReference>
<protein>
    <submittedName>
        <fullName evidence="4">NADPH:quinone reductase</fullName>
    </submittedName>
</protein>
<dbReference type="Gene3D" id="3.40.50.720">
    <property type="entry name" value="NAD(P)-binding Rossmann-like Domain"/>
    <property type="match status" value="1"/>
</dbReference>
<keyword evidence="1" id="KW-0521">NADP</keyword>
<gene>
    <name evidence="4" type="ORF">SAMN04488244_11292</name>
</gene>
<dbReference type="PANTHER" id="PTHR48106">
    <property type="entry name" value="QUINONE OXIDOREDUCTASE PIG3-RELATED"/>
    <property type="match status" value="1"/>
</dbReference>
<evidence type="ECO:0000259" key="3">
    <source>
        <dbReference type="SMART" id="SM00829"/>
    </source>
</evidence>
<dbReference type="InterPro" id="IPR036291">
    <property type="entry name" value="NAD(P)-bd_dom_sf"/>
</dbReference>
<dbReference type="SUPFAM" id="SSF50129">
    <property type="entry name" value="GroES-like"/>
    <property type="match status" value="1"/>
</dbReference>
<dbReference type="InterPro" id="IPR020843">
    <property type="entry name" value="ER"/>
</dbReference>
<dbReference type="SMART" id="SM00829">
    <property type="entry name" value="PKS_ER"/>
    <property type="match status" value="1"/>
</dbReference>
<dbReference type="AlphaFoldDB" id="A0A1H5ZQB3"/>
<dbReference type="OrthoDB" id="9771084at2"/>
<dbReference type="Gene3D" id="3.90.180.10">
    <property type="entry name" value="Medium-chain alcohol dehydrogenases, catalytic domain"/>
    <property type="match status" value="1"/>
</dbReference>
<reference evidence="5" key="1">
    <citation type="submission" date="2016-10" db="EMBL/GenBank/DDBJ databases">
        <authorList>
            <person name="Varghese N."/>
            <person name="Submissions S."/>
        </authorList>
    </citation>
    <scope>NUCLEOTIDE SEQUENCE [LARGE SCALE GENOMIC DNA]</scope>
    <source>
        <strain evidence="5">CGMCC 1.7062</strain>
    </source>
</reference>
<dbReference type="GO" id="GO:0070402">
    <property type="term" value="F:NADPH binding"/>
    <property type="evidence" value="ECO:0007669"/>
    <property type="project" value="TreeGrafter"/>
</dbReference>
<feature type="domain" description="Enoyl reductase (ER)" evidence="3">
    <location>
        <begin position="9"/>
        <end position="324"/>
    </location>
</feature>